<dbReference type="AlphaFoldDB" id="A0A6C0HFE9"/>
<name>A0A6C0HFE9_9ZZZZ</name>
<accession>A0A6C0HFE9</accession>
<proteinExistence type="predicted"/>
<sequence length="124" mass="14820">MSNQFIDMDDAIMSTKVFTPNLMSLAIKDMEEFDEKNKLYTDPDYYKNALNNELRGYKNIIIRREFELRNADINDNMEFPILVKELRLRRAQYKVLLNKKRMLLPTVSESSRIKSIKRRYGSNM</sequence>
<dbReference type="EMBL" id="MN739945">
    <property type="protein sequence ID" value="QHT79100.1"/>
    <property type="molecule type" value="Genomic_DNA"/>
</dbReference>
<organism evidence="1">
    <name type="scientific">viral metagenome</name>
    <dbReference type="NCBI Taxonomy" id="1070528"/>
    <lineage>
        <taxon>unclassified sequences</taxon>
        <taxon>metagenomes</taxon>
        <taxon>organismal metagenomes</taxon>
    </lineage>
</organism>
<protein>
    <submittedName>
        <fullName evidence="1">Uncharacterized protein</fullName>
    </submittedName>
</protein>
<reference evidence="1" key="1">
    <citation type="journal article" date="2020" name="Nature">
        <title>Giant virus diversity and host interactions through global metagenomics.</title>
        <authorList>
            <person name="Schulz F."/>
            <person name="Roux S."/>
            <person name="Paez-Espino D."/>
            <person name="Jungbluth S."/>
            <person name="Walsh D.A."/>
            <person name="Denef V.J."/>
            <person name="McMahon K.D."/>
            <person name="Konstantinidis K.T."/>
            <person name="Eloe-Fadrosh E.A."/>
            <person name="Kyrpides N.C."/>
            <person name="Woyke T."/>
        </authorList>
    </citation>
    <scope>NUCLEOTIDE SEQUENCE</scope>
    <source>
        <strain evidence="1">GVMAG-M-3300023179-97</strain>
    </source>
</reference>
<evidence type="ECO:0000313" key="1">
    <source>
        <dbReference type="EMBL" id="QHT79100.1"/>
    </source>
</evidence>